<dbReference type="VEuPathDB" id="FungiDB:PC110_g16510"/>
<organism evidence="2 4">
    <name type="scientific">Phytophthora cactorum</name>
    <dbReference type="NCBI Taxonomy" id="29920"/>
    <lineage>
        <taxon>Eukaryota</taxon>
        <taxon>Sar</taxon>
        <taxon>Stramenopiles</taxon>
        <taxon>Oomycota</taxon>
        <taxon>Peronosporomycetes</taxon>
        <taxon>Peronosporales</taxon>
        <taxon>Peronosporaceae</taxon>
        <taxon>Phytophthora</taxon>
    </lineage>
</organism>
<dbReference type="Proteomes" id="UP000735874">
    <property type="component" value="Unassembled WGS sequence"/>
</dbReference>
<dbReference type="Proteomes" id="UP000697107">
    <property type="component" value="Unassembled WGS sequence"/>
</dbReference>
<gene>
    <name evidence="2" type="ORF">PC113_g10117</name>
    <name evidence="3" type="ORF">PC118_g8862</name>
</gene>
<dbReference type="EMBL" id="RCMG01000265">
    <property type="protein sequence ID" value="KAG2858087.1"/>
    <property type="molecule type" value="Genomic_DNA"/>
</dbReference>
<protein>
    <submittedName>
        <fullName evidence="2">Uncharacterized protein</fullName>
    </submittedName>
</protein>
<accession>A0A8T0Z6S4</accession>
<evidence type="ECO:0000313" key="4">
    <source>
        <dbReference type="Proteomes" id="UP000735874"/>
    </source>
</evidence>
<evidence type="ECO:0000256" key="1">
    <source>
        <dbReference type="SAM" id="MobiDB-lite"/>
    </source>
</evidence>
<sequence>MSGESKNNTPPPALAPGSIGVATSATTMTTSQQVTTAGMVPTVSSQAGQISSDTGVSIGGPSVGINSGGVVRVGKGWNSSVGFASTSGISRRSFVGGVSSSLGSGLGVAGYSGGAASGGVYPFGEAGAANEGVPRVGAAWLKLDISHKPPTMKGSFDLYAVQLRAFSTSCKG</sequence>
<feature type="region of interest" description="Disordered" evidence="1">
    <location>
        <begin position="1"/>
        <end position="40"/>
    </location>
</feature>
<feature type="compositionally biased region" description="Low complexity" evidence="1">
    <location>
        <begin position="21"/>
        <end position="36"/>
    </location>
</feature>
<comment type="caution">
    <text evidence="2">The sequence shown here is derived from an EMBL/GenBank/DDBJ whole genome shotgun (WGS) entry which is preliminary data.</text>
</comment>
<dbReference type="AlphaFoldDB" id="A0A8T0Z6S4"/>
<proteinExistence type="predicted"/>
<evidence type="ECO:0000313" key="3">
    <source>
        <dbReference type="EMBL" id="KAG2984458.1"/>
    </source>
</evidence>
<name>A0A8T0Z6S4_9STRA</name>
<reference evidence="2" key="1">
    <citation type="submission" date="2018-10" db="EMBL/GenBank/DDBJ databases">
        <title>Effector identification in a new, highly contiguous assembly of the strawberry crown rot pathogen Phytophthora cactorum.</title>
        <authorList>
            <person name="Armitage A.D."/>
            <person name="Nellist C.F."/>
            <person name="Bates H."/>
            <person name="Vickerstaff R.J."/>
            <person name="Harrison R.J."/>
        </authorList>
    </citation>
    <scope>NUCLEOTIDE SEQUENCE</scope>
    <source>
        <strain evidence="2">15-7</strain>
        <strain evidence="3">P415</strain>
    </source>
</reference>
<evidence type="ECO:0000313" key="2">
    <source>
        <dbReference type="EMBL" id="KAG2858087.1"/>
    </source>
</evidence>
<dbReference type="EMBL" id="RCML01000232">
    <property type="protein sequence ID" value="KAG2984458.1"/>
    <property type="molecule type" value="Genomic_DNA"/>
</dbReference>